<keyword evidence="2" id="KW-0560">Oxidoreductase</keyword>
<dbReference type="PANTHER" id="PTHR13847:SF280">
    <property type="entry name" value="D-AMINO ACID DEHYDROGENASE"/>
    <property type="match status" value="1"/>
</dbReference>
<sequence length="444" mass="47807">MHSRVDCLSVDSNGSLPKKVDVTVVGAGIIGVATAYELVRKGLSVLLVEKGYVAGEQSSRNWGWCRKQNRDEREIPLIKFSMERWAALTDELGEDSSFRPTGITYLSDKPSDITVWSDWVSRARSFGVDSRMLSAQEARAASCGAAGIWLGGVISPTDGRAEPSIAVPLLAKAACKLGVELVQGCAVRGFELAAGRVHAVVTERGVVKTQTVVCAAGAWSSMFCRRHHIALPQAVVYGTALCTGPAPEIVNGALSLPGVAIRRRLDGGYTLGLGGRGTVRISPQGLRYGFNFLPTLRERRAGLKFRIDRSFLKGPEAFRRWNFDERSPFEEIRTLHPDPDPRLVSEAMAAFVRAFPALKGIGVARSWGGCIDSTPDTVPVISYVEEVPGLFISTGYSGHGFGIGLGAGRLAADLINNDHPVVDPSPFRYGRLVDGTKPAPSKLF</sequence>
<comment type="similarity">
    <text evidence="1">Belongs to the DadA oxidoreductase family.</text>
</comment>
<dbReference type="InterPro" id="IPR036188">
    <property type="entry name" value="FAD/NAD-bd_sf"/>
</dbReference>
<dbReference type="GO" id="GO:0055130">
    <property type="term" value="P:D-alanine catabolic process"/>
    <property type="evidence" value="ECO:0007669"/>
    <property type="project" value="TreeGrafter"/>
</dbReference>
<organism evidence="4 5">
    <name type="scientific">Paralcaligenes ureilyticus</name>
    <dbReference type="NCBI Taxonomy" id="627131"/>
    <lineage>
        <taxon>Bacteria</taxon>
        <taxon>Pseudomonadati</taxon>
        <taxon>Pseudomonadota</taxon>
        <taxon>Betaproteobacteria</taxon>
        <taxon>Burkholderiales</taxon>
        <taxon>Alcaligenaceae</taxon>
        <taxon>Paralcaligenes</taxon>
    </lineage>
</organism>
<evidence type="ECO:0000256" key="1">
    <source>
        <dbReference type="ARBA" id="ARBA00009410"/>
    </source>
</evidence>
<comment type="caution">
    <text evidence="4">The sequence shown here is derived from an EMBL/GenBank/DDBJ whole genome shotgun (WGS) entry which is preliminary data.</text>
</comment>
<evidence type="ECO:0000313" key="4">
    <source>
        <dbReference type="EMBL" id="TCT03067.1"/>
    </source>
</evidence>
<dbReference type="Proteomes" id="UP000295525">
    <property type="component" value="Unassembled WGS sequence"/>
</dbReference>
<dbReference type="Gene3D" id="3.50.50.60">
    <property type="entry name" value="FAD/NAD(P)-binding domain"/>
    <property type="match status" value="2"/>
</dbReference>
<dbReference type="GO" id="GO:0008718">
    <property type="term" value="F:D-amino-acid dehydrogenase activity"/>
    <property type="evidence" value="ECO:0007669"/>
    <property type="project" value="TreeGrafter"/>
</dbReference>
<dbReference type="OrthoDB" id="9815989at2"/>
<reference evidence="4 5" key="1">
    <citation type="submission" date="2019-03" db="EMBL/GenBank/DDBJ databases">
        <title>Genomic Encyclopedia of Type Strains, Phase IV (KMG-IV): sequencing the most valuable type-strain genomes for metagenomic binning, comparative biology and taxonomic classification.</title>
        <authorList>
            <person name="Goeker M."/>
        </authorList>
    </citation>
    <scope>NUCLEOTIDE SEQUENCE [LARGE SCALE GENOMIC DNA]</scope>
    <source>
        <strain evidence="4 5">DSM 24591</strain>
    </source>
</reference>
<dbReference type="Gene3D" id="3.30.9.10">
    <property type="entry name" value="D-Amino Acid Oxidase, subunit A, domain 2"/>
    <property type="match status" value="2"/>
</dbReference>
<keyword evidence="5" id="KW-1185">Reference proteome</keyword>
<gene>
    <name evidence="4" type="ORF">EDC26_11634</name>
</gene>
<dbReference type="GO" id="GO:0005737">
    <property type="term" value="C:cytoplasm"/>
    <property type="evidence" value="ECO:0007669"/>
    <property type="project" value="TreeGrafter"/>
</dbReference>
<proteinExistence type="inferred from homology"/>
<dbReference type="Pfam" id="PF01266">
    <property type="entry name" value="DAO"/>
    <property type="match status" value="1"/>
</dbReference>
<dbReference type="PANTHER" id="PTHR13847">
    <property type="entry name" value="SARCOSINE DEHYDROGENASE-RELATED"/>
    <property type="match status" value="1"/>
</dbReference>
<evidence type="ECO:0000313" key="5">
    <source>
        <dbReference type="Proteomes" id="UP000295525"/>
    </source>
</evidence>
<name>A0A4R3LWY5_9BURK</name>
<feature type="domain" description="FAD dependent oxidoreductase" evidence="3">
    <location>
        <begin position="21"/>
        <end position="414"/>
    </location>
</feature>
<accession>A0A4R3LWY5</accession>
<dbReference type="SUPFAM" id="SSF51905">
    <property type="entry name" value="FAD/NAD(P)-binding domain"/>
    <property type="match status" value="1"/>
</dbReference>
<evidence type="ECO:0000256" key="2">
    <source>
        <dbReference type="ARBA" id="ARBA00023002"/>
    </source>
</evidence>
<evidence type="ECO:0000259" key="3">
    <source>
        <dbReference type="Pfam" id="PF01266"/>
    </source>
</evidence>
<dbReference type="AlphaFoldDB" id="A0A4R3LWY5"/>
<dbReference type="EMBL" id="SMAJ01000016">
    <property type="protein sequence ID" value="TCT03067.1"/>
    <property type="molecule type" value="Genomic_DNA"/>
</dbReference>
<dbReference type="InterPro" id="IPR006076">
    <property type="entry name" value="FAD-dep_OxRdtase"/>
</dbReference>
<dbReference type="GO" id="GO:0005886">
    <property type="term" value="C:plasma membrane"/>
    <property type="evidence" value="ECO:0007669"/>
    <property type="project" value="TreeGrafter"/>
</dbReference>
<protein>
    <submittedName>
        <fullName evidence="4">Glycine/D-amino acid oxidase-like deaminating enzyme</fullName>
    </submittedName>
</protein>